<dbReference type="InterPro" id="IPR018186">
    <property type="entry name" value="TF_T-box_CS"/>
</dbReference>
<dbReference type="SUPFAM" id="SSF49417">
    <property type="entry name" value="p53-like transcription factors"/>
    <property type="match status" value="1"/>
</dbReference>
<feature type="region of interest" description="Disordered" evidence="7">
    <location>
        <begin position="468"/>
        <end position="528"/>
    </location>
</feature>
<comment type="subcellular location">
    <subcellularLocation>
        <location evidence="1 6">Nucleus</location>
    </subcellularLocation>
</comment>
<dbReference type="InterPro" id="IPR036960">
    <property type="entry name" value="T-box_sf"/>
</dbReference>
<organism evidence="10 11">
    <name type="scientific">Helobdella robusta</name>
    <name type="common">Californian leech</name>
    <dbReference type="NCBI Taxonomy" id="6412"/>
    <lineage>
        <taxon>Eukaryota</taxon>
        <taxon>Metazoa</taxon>
        <taxon>Spiralia</taxon>
        <taxon>Lophotrochozoa</taxon>
        <taxon>Annelida</taxon>
        <taxon>Clitellata</taxon>
        <taxon>Hirudinea</taxon>
        <taxon>Rhynchobdellida</taxon>
        <taxon>Glossiphoniidae</taxon>
        <taxon>Helobdella</taxon>
    </lineage>
</organism>
<dbReference type="KEGG" id="hro:HELRODRAFT_98030"/>
<dbReference type="InParanoid" id="T1G9K1"/>
<dbReference type="EnsemblMetazoa" id="HelroT98030">
    <property type="protein sequence ID" value="HelroP98030"/>
    <property type="gene ID" value="HelroG98030"/>
</dbReference>
<feature type="compositionally biased region" description="Low complexity" evidence="7">
    <location>
        <begin position="484"/>
        <end position="504"/>
    </location>
</feature>
<feature type="compositionally biased region" description="Basic and acidic residues" evidence="7">
    <location>
        <begin position="49"/>
        <end position="71"/>
    </location>
</feature>
<feature type="domain" description="T-box" evidence="8">
    <location>
        <begin position="197"/>
        <end position="388"/>
    </location>
</feature>
<feature type="region of interest" description="Disordered" evidence="7">
    <location>
        <begin position="49"/>
        <end position="89"/>
    </location>
</feature>
<reference evidence="10" key="3">
    <citation type="submission" date="2015-06" db="UniProtKB">
        <authorList>
            <consortium name="EnsemblMetazoa"/>
        </authorList>
    </citation>
    <scope>IDENTIFICATION</scope>
</reference>
<dbReference type="STRING" id="6412.T1G9K1"/>
<dbReference type="PROSITE" id="PS50252">
    <property type="entry name" value="TBOX_3"/>
    <property type="match status" value="1"/>
</dbReference>
<dbReference type="Proteomes" id="UP000015101">
    <property type="component" value="Unassembled WGS sequence"/>
</dbReference>
<evidence type="ECO:0000256" key="4">
    <source>
        <dbReference type="ARBA" id="ARBA00023163"/>
    </source>
</evidence>
<evidence type="ECO:0000313" key="9">
    <source>
        <dbReference type="EMBL" id="ESO08589.1"/>
    </source>
</evidence>
<dbReference type="GeneID" id="20217747"/>
<evidence type="ECO:0000313" key="11">
    <source>
        <dbReference type="Proteomes" id="UP000015101"/>
    </source>
</evidence>
<evidence type="ECO:0000259" key="8">
    <source>
        <dbReference type="PROSITE" id="PS50252"/>
    </source>
</evidence>
<reference evidence="9 11" key="2">
    <citation type="journal article" date="2013" name="Nature">
        <title>Insights into bilaterian evolution from three spiralian genomes.</title>
        <authorList>
            <person name="Simakov O."/>
            <person name="Marletaz F."/>
            <person name="Cho S.J."/>
            <person name="Edsinger-Gonzales E."/>
            <person name="Havlak P."/>
            <person name="Hellsten U."/>
            <person name="Kuo D.H."/>
            <person name="Larsson T."/>
            <person name="Lv J."/>
            <person name="Arendt D."/>
            <person name="Savage R."/>
            <person name="Osoegawa K."/>
            <person name="de Jong P."/>
            <person name="Grimwood J."/>
            <person name="Chapman J.A."/>
            <person name="Shapiro H."/>
            <person name="Aerts A."/>
            <person name="Otillar R.P."/>
            <person name="Terry A.Y."/>
            <person name="Boore J.L."/>
            <person name="Grigoriev I.V."/>
            <person name="Lindberg D.R."/>
            <person name="Seaver E.C."/>
            <person name="Weisblat D.A."/>
            <person name="Putnam N.H."/>
            <person name="Rokhsar D.S."/>
        </authorList>
    </citation>
    <scope>NUCLEOTIDE SEQUENCE</scope>
</reference>
<dbReference type="PROSITE" id="PS01283">
    <property type="entry name" value="TBOX_1"/>
    <property type="match status" value="1"/>
</dbReference>
<evidence type="ECO:0000313" key="10">
    <source>
        <dbReference type="EnsemblMetazoa" id="HelroP98030"/>
    </source>
</evidence>
<dbReference type="PRINTS" id="PR00937">
    <property type="entry name" value="TBOX"/>
</dbReference>
<evidence type="ECO:0000256" key="3">
    <source>
        <dbReference type="ARBA" id="ARBA00023125"/>
    </source>
</evidence>
<reference evidence="11" key="1">
    <citation type="submission" date="2012-12" db="EMBL/GenBank/DDBJ databases">
        <authorList>
            <person name="Hellsten U."/>
            <person name="Grimwood J."/>
            <person name="Chapman J.A."/>
            <person name="Shapiro H."/>
            <person name="Aerts A."/>
            <person name="Otillar R.P."/>
            <person name="Terry A.Y."/>
            <person name="Boore J.L."/>
            <person name="Simakov O."/>
            <person name="Marletaz F."/>
            <person name="Cho S.-J."/>
            <person name="Edsinger-Gonzales E."/>
            <person name="Havlak P."/>
            <person name="Kuo D.-H."/>
            <person name="Larsson T."/>
            <person name="Lv J."/>
            <person name="Arendt D."/>
            <person name="Savage R."/>
            <person name="Osoegawa K."/>
            <person name="de Jong P."/>
            <person name="Lindberg D.R."/>
            <person name="Seaver E.C."/>
            <person name="Weisblat D.A."/>
            <person name="Putnam N.H."/>
            <person name="Grigoriev I.V."/>
            <person name="Rokhsar D.S."/>
        </authorList>
    </citation>
    <scope>NUCLEOTIDE SEQUENCE</scope>
</reference>
<dbReference type="Pfam" id="PF00907">
    <property type="entry name" value="T-box"/>
    <property type="match status" value="1"/>
</dbReference>
<dbReference type="Gene3D" id="2.60.40.820">
    <property type="entry name" value="Transcription factor, T-box"/>
    <property type="match status" value="1"/>
</dbReference>
<dbReference type="EMBL" id="KB096080">
    <property type="protein sequence ID" value="ESO08589.1"/>
    <property type="molecule type" value="Genomic_DNA"/>
</dbReference>
<dbReference type="FunFam" id="2.60.40.820:FF:000008">
    <property type="entry name" value="T-box transcription factor TBX20"/>
    <property type="match status" value="1"/>
</dbReference>
<evidence type="ECO:0000256" key="5">
    <source>
        <dbReference type="ARBA" id="ARBA00023242"/>
    </source>
</evidence>
<dbReference type="PANTHER" id="PTHR11267">
    <property type="entry name" value="T-BOX PROTEIN-RELATED"/>
    <property type="match status" value="1"/>
</dbReference>
<keyword evidence="5 6" id="KW-0539">Nucleus</keyword>
<proteinExistence type="predicted"/>
<feature type="region of interest" description="Disordered" evidence="7">
    <location>
        <begin position="1"/>
        <end position="30"/>
    </location>
</feature>
<protein>
    <recommendedName>
        <fullName evidence="8">T-box domain-containing protein</fullName>
    </recommendedName>
</protein>
<feature type="compositionally biased region" description="Polar residues" evidence="7">
    <location>
        <begin position="1"/>
        <end position="17"/>
    </location>
</feature>
<dbReference type="HOGENOM" id="CLU_492835_0_0_1"/>
<dbReference type="CTD" id="20217747"/>
<keyword evidence="4" id="KW-0804">Transcription</keyword>
<accession>T1G9K1</accession>
<dbReference type="GO" id="GO:0005634">
    <property type="term" value="C:nucleus"/>
    <property type="evidence" value="ECO:0000318"/>
    <property type="project" value="GO_Central"/>
</dbReference>
<dbReference type="GO" id="GO:0000978">
    <property type="term" value="F:RNA polymerase II cis-regulatory region sequence-specific DNA binding"/>
    <property type="evidence" value="ECO:0000318"/>
    <property type="project" value="GO_Central"/>
</dbReference>
<keyword evidence="11" id="KW-1185">Reference proteome</keyword>
<dbReference type="eggNOG" id="KOG3586">
    <property type="taxonomic scope" value="Eukaryota"/>
</dbReference>
<keyword evidence="2" id="KW-0805">Transcription regulation</keyword>
<dbReference type="InterPro" id="IPR001699">
    <property type="entry name" value="TF_T-box"/>
</dbReference>
<dbReference type="PANTHER" id="PTHR11267:SF190">
    <property type="entry name" value="T-BOX TRANSCRIPTION FACTOR TBX20"/>
    <property type="match status" value="1"/>
</dbReference>
<dbReference type="AlphaFoldDB" id="T1G9K1"/>
<comment type="caution">
    <text evidence="6">Lacks conserved residue(s) required for the propagation of feature annotation.</text>
</comment>
<evidence type="ECO:0000256" key="1">
    <source>
        <dbReference type="ARBA" id="ARBA00004123"/>
    </source>
</evidence>
<dbReference type="GO" id="GO:0000981">
    <property type="term" value="F:DNA-binding transcription factor activity, RNA polymerase II-specific"/>
    <property type="evidence" value="ECO:0000318"/>
    <property type="project" value="GO_Central"/>
</dbReference>
<dbReference type="GO" id="GO:0000785">
    <property type="term" value="C:chromatin"/>
    <property type="evidence" value="ECO:0000318"/>
    <property type="project" value="GO_Central"/>
</dbReference>
<dbReference type="EMBL" id="AMQM01003289">
    <property type="status" value="NOT_ANNOTATED_CDS"/>
    <property type="molecule type" value="Genomic_DNA"/>
</dbReference>
<feature type="compositionally biased region" description="Low complexity" evidence="7">
    <location>
        <begin position="18"/>
        <end position="29"/>
    </location>
</feature>
<feature type="compositionally biased region" description="Low complexity" evidence="7">
    <location>
        <begin position="76"/>
        <end position="89"/>
    </location>
</feature>
<gene>
    <name evidence="10" type="primary">20217747</name>
    <name evidence="9" type="ORF">HELRODRAFT_98030</name>
</gene>
<keyword evidence="3 6" id="KW-0238">DNA-binding</keyword>
<dbReference type="RefSeq" id="XP_009013519.1">
    <property type="nucleotide sequence ID" value="XM_009015271.1"/>
</dbReference>
<dbReference type="SMART" id="SM00425">
    <property type="entry name" value="TBOX"/>
    <property type="match status" value="1"/>
</dbReference>
<dbReference type="GO" id="GO:0007507">
    <property type="term" value="P:heart development"/>
    <property type="evidence" value="ECO:0000318"/>
    <property type="project" value="GO_Central"/>
</dbReference>
<dbReference type="GO" id="GO:0006357">
    <property type="term" value="P:regulation of transcription by RNA polymerase II"/>
    <property type="evidence" value="ECO:0000318"/>
    <property type="project" value="GO_Central"/>
</dbReference>
<dbReference type="GO" id="GO:0045893">
    <property type="term" value="P:positive regulation of DNA-templated transcription"/>
    <property type="evidence" value="ECO:0007669"/>
    <property type="project" value="InterPro"/>
</dbReference>
<sequence>MRTSPKQQYFFQQNRLHPTSASTNSPTATKLSKNASAFSIDALLNDKYNSTEDENKMNRGKQNDDTNHSDYDSNSYDNNHYGNYLYDNNDYNNKSNKPCNNSYSNCKRKLTIDCDDYQPETVEKKRKMLKLSEEEENDDDDVGGVPCADINGLNKLSPIPLATAFNYLPEKVEHHEEKTEEKTEENLVKVGKIECKLETKELWDKFHELGTEMIITKSGRRMFPTLRVTFTGLDLDEEHFYTVTMDTVLVDNKRYRYAYHRSAWLVAGKADPPLPSRIYVHPDSPFTAEQLLKQTVSFEKVKLTNNALDKNGHIILNSMHKYQPRIRLFRHKRDLNASISADNDRRDDDDVATFIFPETDFIAVTAYQNQLITKLKIDSNPFAKGFRDSSRLNEERDSFANQSTVHYPPALQYHHQPNNFLYNFYPYARPPPPPTAAAVHNNGGFNSLLSQIWPGKNCAKELMLPEDSVENKTASEKDESGDKLSTSSSLSSSRLSSSSSSSSSPMYENHNGKGGMVRPNFNMPPPDGPLKSHMAANFLHFYNLLRMNKMNNF</sequence>
<dbReference type="OrthoDB" id="7442607at2759"/>
<dbReference type="InterPro" id="IPR046360">
    <property type="entry name" value="T-box_DNA-bd"/>
</dbReference>
<dbReference type="GO" id="GO:0001708">
    <property type="term" value="P:cell fate specification"/>
    <property type="evidence" value="ECO:0000318"/>
    <property type="project" value="GO_Central"/>
</dbReference>
<evidence type="ECO:0000256" key="2">
    <source>
        <dbReference type="ARBA" id="ARBA00023015"/>
    </source>
</evidence>
<name>T1G9K1_HELRO</name>
<dbReference type="InterPro" id="IPR008967">
    <property type="entry name" value="p53-like_TF_DNA-bd_sf"/>
</dbReference>
<feature type="compositionally biased region" description="Basic and acidic residues" evidence="7">
    <location>
        <begin position="469"/>
        <end position="482"/>
    </location>
</feature>
<evidence type="ECO:0000256" key="6">
    <source>
        <dbReference type="PROSITE-ProRule" id="PRU00201"/>
    </source>
</evidence>
<evidence type="ECO:0000256" key="7">
    <source>
        <dbReference type="SAM" id="MobiDB-lite"/>
    </source>
</evidence>